<gene>
    <name evidence="6" type="ORF">ENT17_13610</name>
</gene>
<dbReference type="PANTHER" id="PTHR47053:SF1">
    <property type="entry name" value="MUREIN DD-ENDOPEPTIDASE MEPH-RELATED"/>
    <property type="match status" value="1"/>
</dbReference>
<dbReference type="Gene3D" id="3.90.1720.10">
    <property type="entry name" value="endopeptidase domain like (from Nostoc punctiforme)"/>
    <property type="match status" value="1"/>
</dbReference>
<comment type="similarity">
    <text evidence="1">Belongs to the peptidase C40 family.</text>
</comment>
<dbReference type="Pfam" id="PF18348">
    <property type="entry name" value="SH3_16"/>
    <property type="match status" value="1"/>
</dbReference>
<protein>
    <recommendedName>
        <fullName evidence="5">NlpC/P60 domain-containing protein</fullName>
    </recommendedName>
</protein>
<dbReference type="Pfam" id="PF00877">
    <property type="entry name" value="NLPC_P60"/>
    <property type="match status" value="1"/>
</dbReference>
<dbReference type="PROSITE" id="PS51935">
    <property type="entry name" value="NLPC_P60"/>
    <property type="match status" value="1"/>
</dbReference>
<keyword evidence="4" id="KW-0788">Thiol protease</keyword>
<evidence type="ECO:0000256" key="2">
    <source>
        <dbReference type="ARBA" id="ARBA00022670"/>
    </source>
</evidence>
<evidence type="ECO:0000256" key="4">
    <source>
        <dbReference type="ARBA" id="ARBA00022807"/>
    </source>
</evidence>
<keyword evidence="3" id="KW-0378">Hydrolase</keyword>
<dbReference type="InterPro" id="IPR038765">
    <property type="entry name" value="Papain-like_cys_pep_sf"/>
</dbReference>
<dbReference type="SUPFAM" id="SSF54001">
    <property type="entry name" value="Cysteine proteinases"/>
    <property type="match status" value="1"/>
</dbReference>
<dbReference type="InterPro" id="IPR051202">
    <property type="entry name" value="Peptidase_C40"/>
</dbReference>
<evidence type="ECO:0000259" key="5">
    <source>
        <dbReference type="PROSITE" id="PS51935"/>
    </source>
</evidence>
<keyword evidence="2" id="KW-0645">Protease</keyword>
<organism evidence="6">
    <name type="scientific">Bellilinea caldifistulae</name>
    <dbReference type="NCBI Taxonomy" id="360411"/>
    <lineage>
        <taxon>Bacteria</taxon>
        <taxon>Bacillati</taxon>
        <taxon>Chloroflexota</taxon>
        <taxon>Anaerolineae</taxon>
        <taxon>Anaerolineales</taxon>
        <taxon>Anaerolineaceae</taxon>
        <taxon>Bellilinea</taxon>
    </lineage>
</organism>
<accession>A0A7C4QAT0</accession>
<dbReference type="InterPro" id="IPR000064">
    <property type="entry name" value="NLP_P60_dom"/>
</dbReference>
<reference evidence="6" key="1">
    <citation type="journal article" date="2020" name="mSystems">
        <title>Genome- and Community-Level Interaction Insights into Carbon Utilization and Element Cycling Functions of Hydrothermarchaeota in Hydrothermal Sediment.</title>
        <authorList>
            <person name="Zhou Z."/>
            <person name="Liu Y."/>
            <person name="Xu W."/>
            <person name="Pan J."/>
            <person name="Luo Z.H."/>
            <person name="Li M."/>
        </authorList>
    </citation>
    <scope>NUCLEOTIDE SEQUENCE [LARGE SCALE GENOMIC DNA]</scope>
    <source>
        <strain evidence="6">SpSt-556</strain>
    </source>
</reference>
<feature type="domain" description="NlpC/P60" evidence="5">
    <location>
        <begin position="210"/>
        <end position="335"/>
    </location>
</feature>
<comment type="caution">
    <text evidence="6">The sequence shown here is derived from an EMBL/GenBank/DDBJ whole genome shotgun (WGS) entry which is preliminary data.</text>
</comment>
<dbReference type="InterPro" id="IPR041382">
    <property type="entry name" value="SH3_16"/>
</dbReference>
<dbReference type="AlphaFoldDB" id="A0A7C4QAT0"/>
<dbReference type="PANTHER" id="PTHR47053">
    <property type="entry name" value="MUREIN DD-ENDOPEPTIDASE MEPH-RELATED"/>
    <property type="match status" value="1"/>
</dbReference>
<dbReference type="GO" id="GO:0006508">
    <property type="term" value="P:proteolysis"/>
    <property type="evidence" value="ECO:0007669"/>
    <property type="project" value="UniProtKB-KW"/>
</dbReference>
<dbReference type="EMBL" id="DSXR01000130">
    <property type="protein sequence ID" value="HGS88634.1"/>
    <property type="molecule type" value="Genomic_DNA"/>
</dbReference>
<evidence type="ECO:0000313" key="6">
    <source>
        <dbReference type="EMBL" id="HGS88634.1"/>
    </source>
</evidence>
<dbReference type="Gene3D" id="2.30.30.40">
    <property type="entry name" value="SH3 Domains"/>
    <property type="match status" value="1"/>
</dbReference>
<sequence>MATMNNIETLLEEIASHHRDEREHLFDVHVEKQTASQVVLSGRVLEESDLEELRRHLPPGWTMDAHAVRVLRRSASATLCVATNLTSLHRQPSFLAEQLTQLLYGRRVEVLEEQERWVFVRCDDGYLGWTYRPYLREQPAAPPTHLVVAPVGLLRSEPRQNAPLLTRVLGGTFVQVWQEQDGWAYLQANQSGWLPLEDLRSLTSLPQSEAARRAQITADAARLIGVPYLWGGTSAHGIDCSGLAQLLHRWVGITIRRDADMQMEDGKPIEPEEMQPGDLAFFGENGETRSITHVAISMGGWEIVHSSRSRNGVYFDNIQKDAYLREHFVGARTYLK</sequence>
<dbReference type="GO" id="GO:0008234">
    <property type="term" value="F:cysteine-type peptidase activity"/>
    <property type="evidence" value="ECO:0007669"/>
    <property type="project" value="UniProtKB-KW"/>
</dbReference>
<evidence type="ECO:0000256" key="3">
    <source>
        <dbReference type="ARBA" id="ARBA00022801"/>
    </source>
</evidence>
<evidence type="ECO:0000256" key="1">
    <source>
        <dbReference type="ARBA" id="ARBA00007074"/>
    </source>
</evidence>
<proteinExistence type="inferred from homology"/>
<name>A0A7C4QAT0_9CHLR</name>